<dbReference type="EMBL" id="WIQZ01000029">
    <property type="protein sequence ID" value="KAF3136384.1"/>
    <property type="molecule type" value="Genomic_DNA"/>
</dbReference>
<dbReference type="Proteomes" id="UP000480548">
    <property type="component" value="Unassembled WGS sequence"/>
</dbReference>
<organism evidence="3 5">
    <name type="scientific">Orbilia oligospora</name>
    <name type="common">Nematode-trapping fungus</name>
    <name type="synonym">Arthrobotrys oligospora</name>
    <dbReference type="NCBI Taxonomy" id="2813651"/>
    <lineage>
        <taxon>Eukaryota</taxon>
        <taxon>Fungi</taxon>
        <taxon>Dikarya</taxon>
        <taxon>Ascomycota</taxon>
        <taxon>Pezizomycotina</taxon>
        <taxon>Orbiliomycetes</taxon>
        <taxon>Orbiliales</taxon>
        <taxon>Orbiliaceae</taxon>
        <taxon>Orbilia</taxon>
    </lineage>
</organism>
<feature type="region of interest" description="Disordered" evidence="1">
    <location>
        <begin position="377"/>
        <end position="401"/>
    </location>
</feature>
<evidence type="ECO:0000313" key="6">
    <source>
        <dbReference type="Proteomes" id="UP000480548"/>
    </source>
</evidence>
<protein>
    <recommendedName>
        <fullName evidence="2">F-box domain-containing protein</fullName>
    </recommendedName>
</protein>
<dbReference type="InterPro" id="IPR036047">
    <property type="entry name" value="F-box-like_dom_sf"/>
</dbReference>
<gene>
    <name evidence="3" type="ORF">TWF102_006614</name>
    <name evidence="4" type="ORF">TWF703_005493</name>
</gene>
<dbReference type="SUPFAM" id="SSF81383">
    <property type="entry name" value="F-box domain"/>
    <property type="match status" value="1"/>
</dbReference>
<evidence type="ECO:0000313" key="5">
    <source>
        <dbReference type="Proteomes" id="UP000475325"/>
    </source>
</evidence>
<feature type="domain" description="F-box" evidence="2">
    <location>
        <begin position="7"/>
        <end position="47"/>
    </location>
</feature>
<name>A0A7C8N9E6_ORBOL</name>
<dbReference type="Pfam" id="PF00646">
    <property type="entry name" value="F-box"/>
    <property type="match status" value="1"/>
</dbReference>
<dbReference type="EMBL" id="WIQW01000036">
    <property type="protein sequence ID" value="KAF3096770.1"/>
    <property type="molecule type" value="Genomic_DNA"/>
</dbReference>
<feature type="compositionally biased region" description="Basic and acidic residues" evidence="1">
    <location>
        <begin position="377"/>
        <end position="390"/>
    </location>
</feature>
<dbReference type="AlphaFoldDB" id="A0A7C8N9E6"/>
<evidence type="ECO:0000313" key="3">
    <source>
        <dbReference type="EMBL" id="KAF3096770.1"/>
    </source>
</evidence>
<dbReference type="InterPro" id="IPR001810">
    <property type="entry name" value="F-box_dom"/>
</dbReference>
<comment type="caution">
    <text evidence="3">The sequence shown here is derived from an EMBL/GenBank/DDBJ whole genome shotgun (WGS) entry which is preliminary data.</text>
</comment>
<evidence type="ECO:0000256" key="1">
    <source>
        <dbReference type="SAM" id="MobiDB-lite"/>
    </source>
</evidence>
<sequence>MRPFDKLSNELLLQIFESLPYSDAAVCALVCKRLHNIFSRTQIEDYTVKVDHPSHRAWKLVRCLLINPKLGERFKKLSFTYHPRRCSYRQTWTLQWYWTTEEDAKIEQLCQNWDISAAYKWIRDGIYGNSIFPLLLCYTTNLKSLDLGYGVDGFVWPNPFHSLHTSDMIIRVWDGCCGRDFLSTFKSQREEDYFDIYYKEDLEGGYDDYWKPCLTFSATMDQCISRLSNLREFTFWGLELGDVCENCPEREMIEFLLKVLLIPRLEVARVGRRWCFDKWGVKAAMSTIGNSGPGKSQPTKMVPADGRSGIKHLELRYEQLEKGGLEMFAKFTRKLESLELVLGRYATMEEGEIVASFFLENNKETLTRSQVVIRMGHTDDFPDPWRDRGDLGPTHYSDEDE</sequence>
<evidence type="ECO:0000259" key="2">
    <source>
        <dbReference type="SMART" id="SM00256"/>
    </source>
</evidence>
<dbReference type="SMART" id="SM00256">
    <property type="entry name" value="FBOX"/>
    <property type="match status" value="1"/>
</dbReference>
<dbReference type="CDD" id="cd09917">
    <property type="entry name" value="F-box_SF"/>
    <property type="match status" value="1"/>
</dbReference>
<dbReference type="Gene3D" id="1.20.1280.50">
    <property type="match status" value="1"/>
</dbReference>
<dbReference type="Proteomes" id="UP000475325">
    <property type="component" value="Unassembled WGS sequence"/>
</dbReference>
<evidence type="ECO:0000313" key="4">
    <source>
        <dbReference type="EMBL" id="KAF3136384.1"/>
    </source>
</evidence>
<proteinExistence type="predicted"/>
<reference evidence="5 6" key="1">
    <citation type="submission" date="2019-06" db="EMBL/GenBank/DDBJ databases">
        <authorList>
            <person name="Palmer J.M."/>
        </authorList>
    </citation>
    <scope>NUCLEOTIDE SEQUENCE [LARGE SCALE GENOMIC DNA]</scope>
    <source>
        <strain evidence="3 5">TWF102</strain>
        <strain evidence="4 6">TWF703</strain>
    </source>
</reference>
<accession>A0A7C8N9E6</accession>